<name>A0A6P4FE48_DRORH</name>
<dbReference type="EnsemblMetazoa" id="XM_017131975.2">
    <property type="protein sequence ID" value="XP_016987464.1"/>
    <property type="gene ID" value="LOC108050340"/>
</dbReference>
<dbReference type="PANTHER" id="PTHR10174">
    <property type="entry name" value="ALPHA-TOCOPHEROL TRANSFER PROTEIN-RELATED"/>
    <property type="match status" value="1"/>
</dbReference>
<dbReference type="RefSeq" id="XP_016987464.1">
    <property type="nucleotide sequence ID" value="XM_017131975.1"/>
</dbReference>
<dbReference type="InterPro" id="IPR001251">
    <property type="entry name" value="CRAL-TRIO_dom"/>
</dbReference>
<reference evidence="4" key="2">
    <citation type="submission" date="2025-04" db="UniProtKB">
        <authorList>
            <consortium name="RefSeq"/>
        </authorList>
    </citation>
    <scope>IDENTIFICATION</scope>
</reference>
<dbReference type="SUPFAM" id="SSF52087">
    <property type="entry name" value="CRAL/TRIO domain"/>
    <property type="match status" value="1"/>
</dbReference>
<evidence type="ECO:0000313" key="4">
    <source>
        <dbReference type="RefSeq" id="XP_016987464.1"/>
    </source>
</evidence>
<reference evidence="3" key="1">
    <citation type="journal article" date="2021" name="Elife">
        <title>Highly contiguous assemblies of 101 drosophilid genomes.</title>
        <authorList>
            <person name="Kim B.Y."/>
            <person name="Wang J.R."/>
            <person name="Miller D.E."/>
            <person name="Barmina O."/>
            <person name="Delaney E."/>
            <person name="Thompson A."/>
            <person name="Comeault A.A."/>
            <person name="Peede D."/>
            <person name="D'Agostino E.R."/>
            <person name="Pelaez J."/>
            <person name="Aguilar J.M."/>
            <person name="Haji D."/>
            <person name="Matsunaga T."/>
            <person name="Armstrong E.E."/>
            <person name="Zych M."/>
            <person name="Ogawa Y."/>
            <person name="Stamenkovic-Radak M."/>
            <person name="Jelic M."/>
            <person name="Veselinovic M.S."/>
            <person name="Tanaskovic M."/>
            <person name="Eric P."/>
            <person name="Gao J.J."/>
            <person name="Katoh T.K."/>
            <person name="Toda M.J."/>
            <person name="Watabe H."/>
            <person name="Watada M."/>
            <person name="Davis J.S."/>
            <person name="Moyle L.C."/>
            <person name="Manoli G."/>
            <person name="Bertolini E."/>
            <person name="Kostal V."/>
            <person name="Hawley R.S."/>
            <person name="Takahashi A."/>
            <person name="Jones C.D."/>
            <person name="Price D.K."/>
            <person name="Whiteman N."/>
            <person name="Kopp A."/>
            <person name="Matute D.R."/>
            <person name="Petrov D.A."/>
        </authorList>
    </citation>
    <scope>NUCLEOTIDE SEQUENCE [LARGE SCALE GENOMIC DNA]</scope>
</reference>
<dbReference type="CDD" id="cd00170">
    <property type="entry name" value="SEC14"/>
    <property type="match status" value="1"/>
</dbReference>
<sequence>MHAVRFSISEVILNSQNSWAPSEGITFTNISCLRMSLVRPLKPALMAIAIRELNEVPHRVQQDIEALKEWVLKQPHLRACTEDQFLLAFLRGTKFSLERAKEKFDRFYTLQRSIPEVFNERRLATDPQVLDIIRMGVLLQIPMDVDDPGPCVTIIRAGSYDTTKYKFQDIVRVGSMFGEIMMFEDENATISGYVEIMDMTGVTGAHLFALQPQLLSKFSNYADEAMPTRQKGIHFINVPAAFETGFNSLRSFFPAKIKSRISVTSDPAAIFEIVRREYLPKEYGGIGGSMQDISRTMEAKLFSYSSYFQESLNFGADEKLREFRDHVPKNHRSSFGAVGSFRKLEFD</sequence>
<feature type="domain" description="CRAL-TRIO" evidence="1">
    <location>
        <begin position="126"/>
        <end position="291"/>
    </location>
</feature>
<dbReference type="Gene3D" id="1.20.5.1200">
    <property type="entry name" value="Alpha-tocopherol transfer"/>
    <property type="match status" value="1"/>
</dbReference>
<evidence type="ECO:0000313" key="2">
    <source>
        <dbReference type="EnsemblMetazoa" id="XP_016987464.1"/>
    </source>
</evidence>
<dbReference type="GO" id="GO:0016020">
    <property type="term" value="C:membrane"/>
    <property type="evidence" value="ECO:0007669"/>
    <property type="project" value="TreeGrafter"/>
</dbReference>
<proteinExistence type="predicted"/>
<protein>
    <submittedName>
        <fullName evidence="4">Alpha-tocopherol transfer protein-like isoform X1</fullName>
    </submittedName>
</protein>
<reference evidence="2" key="3">
    <citation type="submission" date="2025-05" db="UniProtKB">
        <authorList>
            <consortium name="EnsemblMetazoa"/>
        </authorList>
    </citation>
    <scope>IDENTIFICATION</scope>
</reference>
<evidence type="ECO:0000313" key="3">
    <source>
        <dbReference type="Proteomes" id="UP001652680"/>
    </source>
</evidence>
<dbReference type="InterPro" id="IPR011074">
    <property type="entry name" value="CRAL/TRIO_N_dom"/>
</dbReference>
<keyword evidence="3" id="KW-1185">Reference proteome</keyword>
<accession>A0A6P4FE48</accession>
<dbReference type="SMART" id="SM01100">
    <property type="entry name" value="CRAL_TRIO_N"/>
    <property type="match status" value="1"/>
</dbReference>
<dbReference type="OrthoDB" id="6682367at2759"/>
<evidence type="ECO:0000259" key="1">
    <source>
        <dbReference type="PROSITE" id="PS50191"/>
    </source>
</evidence>
<dbReference type="PANTHER" id="PTHR10174:SF216">
    <property type="entry name" value="CRAL-TRIO DOMAIN-CONTAINING PROTEIN-RELATED"/>
    <property type="match status" value="1"/>
</dbReference>
<dbReference type="AlphaFoldDB" id="A0A6P4FE48"/>
<dbReference type="GO" id="GO:1902936">
    <property type="term" value="F:phosphatidylinositol bisphosphate binding"/>
    <property type="evidence" value="ECO:0007669"/>
    <property type="project" value="TreeGrafter"/>
</dbReference>
<gene>
    <name evidence="4" type="primary">LOC108050340</name>
    <name evidence="2" type="synonym">108050340</name>
</gene>
<dbReference type="SUPFAM" id="SSF46938">
    <property type="entry name" value="CRAL/TRIO N-terminal domain"/>
    <property type="match status" value="1"/>
</dbReference>
<dbReference type="Proteomes" id="UP001652680">
    <property type="component" value="Unassembled WGS sequence"/>
</dbReference>
<dbReference type="Pfam" id="PF00650">
    <property type="entry name" value="CRAL_TRIO"/>
    <property type="match status" value="1"/>
</dbReference>
<dbReference type="GeneID" id="108050340"/>
<dbReference type="SMART" id="SM00516">
    <property type="entry name" value="SEC14"/>
    <property type="match status" value="1"/>
</dbReference>
<dbReference type="PRINTS" id="PR00180">
    <property type="entry name" value="CRETINALDHBP"/>
</dbReference>
<dbReference type="InterPro" id="IPR036273">
    <property type="entry name" value="CRAL/TRIO_N_dom_sf"/>
</dbReference>
<organism evidence="4">
    <name type="scientific">Drosophila rhopaloa</name>
    <name type="common">Fruit fly</name>
    <dbReference type="NCBI Taxonomy" id="1041015"/>
    <lineage>
        <taxon>Eukaryota</taxon>
        <taxon>Metazoa</taxon>
        <taxon>Ecdysozoa</taxon>
        <taxon>Arthropoda</taxon>
        <taxon>Hexapoda</taxon>
        <taxon>Insecta</taxon>
        <taxon>Pterygota</taxon>
        <taxon>Neoptera</taxon>
        <taxon>Endopterygota</taxon>
        <taxon>Diptera</taxon>
        <taxon>Brachycera</taxon>
        <taxon>Muscomorpha</taxon>
        <taxon>Ephydroidea</taxon>
        <taxon>Drosophilidae</taxon>
        <taxon>Drosophila</taxon>
        <taxon>Sophophora</taxon>
    </lineage>
</organism>
<dbReference type="PROSITE" id="PS50191">
    <property type="entry name" value="CRAL_TRIO"/>
    <property type="match status" value="1"/>
</dbReference>
<dbReference type="Gene3D" id="3.40.525.10">
    <property type="entry name" value="CRAL-TRIO lipid binding domain"/>
    <property type="match status" value="1"/>
</dbReference>
<dbReference type="Gene3D" id="1.10.8.20">
    <property type="entry name" value="N-terminal domain of phosphatidylinositol transfer protein sec14p"/>
    <property type="match status" value="1"/>
</dbReference>
<dbReference type="InterPro" id="IPR036865">
    <property type="entry name" value="CRAL-TRIO_dom_sf"/>
</dbReference>